<dbReference type="PROSITE" id="PS51918">
    <property type="entry name" value="RADICAL_SAM"/>
    <property type="match status" value="1"/>
</dbReference>
<dbReference type="InterPro" id="IPR034466">
    <property type="entry name" value="Methyltransferase_Class_B"/>
</dbReference>
<keyword evidence="4" id="KW-0949">S-adenosyl-L-methionine</keyword>
<reference evidence="10 11" key="1">
    <citation type="journal article" date="2019" name="ISME J.">
        <title>Insights into ecological role of a new deltaproteobacterial order Candidatus Acidulodesulfobacterales by metagenomics and metatranscriptomics.</title>
        <authorList>
            <person name="Tan S."/>
            <person name="Liu J."/>
            <person name="Fang Y."/>
            <person name="Hedlund B.P."/>
            <person name="Lian Z.H."/>
            <person name="Huang L.Y."/>
            <person name="Li J.T."/>
            <person name="Huang L.N."/>
            <person name="Li W.J."/>
            <person name="Jiang H.C."/>
            <person name="Dong H.L."/>
            <person name="Shu W.S."/>
        </authorList>
    </citation>
    <scope>NUCLEOTIDE SEQUENCE [LARGE SCALE GENOMIC DNA]</scope>
    <source>
        <strain evidence="10">AP1</strain>
    </source>
</reference>
<dbReference type="PROSITE" id="PS51332">
    <property type="entry name" value="B12_BINDING"/>
    <property type="match status" value="1"/>
</dbReference>
<keyword evidence="3" id="KW-0808">Transferase</keyword>
<comment type="caution">
    <text evidence="10">The sequence shown here is derived from an EMBL/GenBank/DDBJ whole genome shotgun (WGS) entry which is preliminary data.</text>
</comment>
<keyword evidence="7" id="KW-0411">Iron-sulfur</keyword>
<feature type="domain" description="B12-binding" evidence="8">
    <location>
        <begin position="2"/>
        <end position="148"/>
    </location>
</feature>
<evidence type="ECO:0000259" key="9">
    <source>
        <dbReference type="PROSITE" id="PS51918"/>
    </source>
</evidence>
<evidence type="ECO:0000313" key="11">
    <source>
        <dbReference type="Proteomes" id="UP000319296"/>
    </source>
</evidence>
<dbReference type="SUPFAM" id="SSF102114">
    <property type="entry name" value="Radical SAM enzymes"/>
    <property type="match status" value="1"/>
</dbReference>
<dbReference type="InterPro" id="IPR007197">
    <property type="entry name" value="rSAM"/>
</dbReference>
<evidence type="ECO:0000259" key="8">
    <source>
        <dbReference type="PROSITE" id="PS51332"/>
    </source>
</evidence>
<dbReference type="Proteomes" id="UP000319296">
    <property type="component" value="Unassembled WGS sequence"/>
</dbReference>
<evidence type="ECO:0000256" key="1">
    <source>
        <dbReference type="ARBA" id="ARBA00001966"/>
    </source>
</evidence>
<gene>
    <name evidence="10" type="ORF">EVG15_00305</name>
</gene>
<name>A0A519BQ24_9DELT</name>
<comment type="cofactor">
    <cofactor evidence="1">
        <name>[4Fe-4S] cluster</name>
        <dbReference type="ChEBI" id="CHEBI:49883"/>
    </cofactor>
</comment>
<evidence type="ECO:0000256" key="6">
    <source>
        <dbReference type="ARBA" id="ARBA00023004"/>
    </source>
</evidence>
<keyword evidence="2" id="KW-0489">Methyltransferase</keyword>
<dbReference type="InterPro" id="IPR058240">
    <property type="entry name" value="rSAM_sf"/>
</dbReference>
<evidence type="ECO:0000256" key="2">
    <source>
        <dbReference type="ARBA" id="ARBA00022603"/>
    </source>
</evidence>
<dbReference type="InterPro" id="IPR006638">
    <property type="entry name" value="Elp3/MiaA/NifB-like_rSAM"/>
</dbReference>
<dbReference type="PANTHER" id="PTHR43409:SF7">
    <property type="entry name" value="BLL1977 PROTEIN"/>
    <property type="match status" value="1"/>
</dbReference>
<evidence type="ECO:0000256" key="7">
    <source>
        <dbReference type="ARBA" id="ARBA00023014"/>
    </source>
</evidence>
<feature type="domain" description="Radical SAM core" evidence="9">
    <location>
        <begin position="202"/>
        <end position="429"/>
    </location>
</feature>
<dbReference type="InterPro" id="IPR006158">
    <property type="entry name" value="Cobalamin-bd"/>
</dbReference>
<evidence type="ECO:0000256" key="3">
    <source>
        <dbReference type="ARBA" id="ARBA00022679"/>
    </source>
</evidence>
<dbReference type="SFLD" id="SFLDG01123">
    <property type="entry name" value="methyltransferase_(Class_B)"/>
    <property type="match status" value="1"/>
</dbReference>
<protein>
    <submittedName>
        <fullName evidence="10">Radical SAM protein</fullName>
    </submittedName>
</protein>
<dbReference type="Pfam" id="PF02310">
    <property type="entry name" value="B12-binding"/>
    <property type="match status" value="1"/>
</dbReference>
<dbReference type="GO" id="GO:0046872">
    <property type="term" value="F:metal ion binding"/>
    <property type="evidence" value="ECO:0007669"/>
    <property type="project" value="UniProtKB-KW"/>
</dbReference>
<proteinExistence type="predicted"/>
<dbReference type="SUPFAM" id="SSF52242">
    <property type="entry name" value="Cobalamin (vitamin B12)-binding domain"/>
    <property type="match status" value="1"/>
</dbReference>
<dbReference type="PANTHER" id="PTHR43409">
    <property type="entry name" value="ANAEROBIC MAGNESIUM-PROTOPORPHYRIN IX MONOMETHYL ESTER CYCLASE-RELATED"/>
    <property type="match status" value="1"/>
</dbReference>
<keyword evidence="5" id="KW-0479">Metal-binding</keyword>
<dbReference type="EMBL" id="SGBB01000001">
    <property type="protein sequence ID" value="RZD19364.1"/>
    <property type="molecule type" value="Genomic_DNA"/>
</dbReference>
<dbReference type="Pfam" id="PF04055">
    <property type="entry name" value="Radical_SAM"/>
    <property type="match status" value="1"/>
</dbReference>
<dbReference type="CDD" id="cd02068">
    <property type="entry name" value="radical_SAM_B12_BD"/>
    <property type="match status" value="1"/>
</dbReference>
<keyword evidence="6" id="KW-0408">Iron</keyword>
<organism evidence="10 11">
    <name type="scientific">Candidatus Acididesulfobacter diazotrophicus</name>
    <dbReference type="NCBI Taxonomy" id="2597226"/>
    <lineage>
        <taxon>Bacteria</taxon>
        <taxon>Deltaproteobacteria</taxon>
        <taxon>Candidatus Acidulodesulfobacterales</taxon>
        <taxon>Candidatus Acididesulfobacter</taxon>
    </lineage>
</organism>
<evidence type="ECO:0000256" key="5">
    <source>
        <dbReference type="ARBA" id="ARBA00022723"/>
    </source>
</evidence>
<sequence>MSIDICLVSPPQRAYNHYRPPLSLMLIASFLEKNGIKTEIIDPKSIEPVCGYIKDIIADEILHQISQFNPRIVGISCYTPEFNDVIKLATKIKEKKTDIKVIVGGVHPTLFPKDFFFKDSPIDFVVIGEGEITLYNLINAILKESKNISDISGIGYYDKATGEYYQTKPRHLIEELDRMPLPAYNKIDMKYYTTPNPYAVRGLFLSSFYILAGRGCPMQCTFCVSAELSKVVESKKYLRLRSAKNVVDEIDLLKRKYLIDAFYFIDDNFTLKSELVFEICDELINRKLNLLWGCSARINNLSEKLIIKMKKAGCMQIDLGVESGSDAVLKRLKKGITIKQVKDIFKICHKIGMRTFANILINIPEETEEEIKDTLELLDEIKPSVTSFNIFTPYPGTEIYKKSGLNLSSDEYGLTGETPLKLVEDPRFRFAKHSLSFNKFYAVNHKKYNSPFVFLPDYLSTRYLSQIVKSHKKKDYFLQIGNLLKEFLKQVRIK</sequence>
<evidence type="ECO:0000256" key="4">
    <source>
        <dbReference type="ARBA" id="ARBA00022691"/>
    </source>
</evidence>
<dbReference type="SMART" id="SM00729">
    <property type="entry name" value="Elp3"/>
    <property type="match status" value="1"/>
</dbReference>
<dbReference type="CDD" id="cd01335">
    <property type="entry name" value="Radical_SAM"/>
    <property type="match status" value="1"/>
</dbReference>
<dbReference type="Gene3D" id="3.40.50.280">
    <property type="entry name" value="Cobalamin-binding domain"/>
    <property type="match status" value="1"/>
</dbReference>
<accession>A0A519BQ24</accession>
<dbReference type="SFLD" id="SFLDG01082">
    <property type="entry name" value="B12-binding_domain_containing"/>
    <property type="match status" value="1"/>
</dbReference>
<dbReference type="AlphaFoldDB" id="A0A519BQ24"/>
<evidence type="ECO:0000313" key="10">
    <source>
        <dbReference type="EMBL" id="RZD19364.1"/>
    </source>
</evidence>
<dbReference type="SFLD" id="SFLDS00029">
    <property type="entry name" value="Radical_SAM"/>
    <property type="match status" value="1"/>
</dbReference>
<dbReference type="GO" id="GO:0031419">
    <property type="term" value="F:cobalamin binding"/>
    <property type="evidence" value="ECO:0007669"/>
    <property type="project" value="InterPro"/>
</dbReference>
<dbReference type="GO" id="GO:0003824">
    <property type="term" value="F:catalytic activity"/>
    <property type="evidence" value="ECO:0007669"/>
    <property type="project" value="InterPro"/>
</dbReference>
<dbReference type="GO" id="GO:0051539">
    <property type="term" value="F:4 iron, 4 sulfur cluster binding"/>
    <property type="evidence" value="ECO:0007669"/>
    <property type="project" value="UniProtKB-KW"/>
</dbReference>
<dbReference type="InterPro" id="IPR036724">
    <property type="entry name" value="Cobalamin-bd_sf"/>
</dbReference>
<dbReference type="Gene3D" id="3.80.30.20">
    <property type="entry name" value="tm_1862 like domain"/>
    <property type="match status" value="1"/>
</dbReference>
<dbReference type="InterPro" id="IPR023404">
    <property type="entry name" value="rSAM_horseshoe"/>
</dbReference>
<dbReference type="InterPro" id="IPR051198">
    <property type="entry name" value="BchE-like"/>
</dbReference>